<gene>
    <name evidence="5" type="ORF">ElyMa_003341300</name>
</gene>
<dbReference type="InterPro" id="IPR036770">
    <property type="entry name" value="Ankyrin_rpt-contain_sf"/>
</dbReference>
<evidence type="ECO:0000313" key="5">
    <source>
        <dbReference type="EMBL" id="GFS21537.1"/>
    </source>
</evidence>
<dbReference type="PRINTS" id="PR01415">
    <property type="entry name" value="ANKYRIN"/>
</dbReference>
<dbReference type="GO" id="GO:0004540">
    <property type="term" value="F:RNA nuclease activity"/>
    <property type="evidence" value="ECO:0007669"/>
    <property type="project" value="TreeGrafter"/>
</dbReference>
<feature type="compositionally biased region" description="Basic and acidic residues" evidence="4">
    <location>
        <begin position="8"/>
        <end position="19"/>
    </location>
</feature>
<keyword evidence="2 3" id="KW-0040">ANK repeat</keyword>
<dbReference type="PROSITE" id="PS50297">
    <property type="entry name" value="ANK_REP_REGION"/>
    <property type="match status" value="4"/>
</dbReference>
<dbReference type="InterPro" id="IPR002110">
    <property type="entry name" value="Ankyrin_rpt"/>
</dbReference>
<dbReference type="EMBL" id="BMAT01006883">
    <property type="protein sequence ID" value="GFS21537.1"/>
    <property type="molecule type" value="Genomic_DNA"/>
</dbReference>
<accession>A0AAV4JKN0</accession>
<dbReference type="GO" id="GO:0006396">
    <property type="term" value="P:RNA processing"/>
    <property type="evidence" value="ECO:0007669"/>
    <property type="project" value="TreeGrafter"/>
</dbReference>
<sequence length="1081" mass="119593">MDSETDPADCHASSEESKQNEITVKCRKLDEESDSTSEENPSLPQRKTNATKVCKGVTEKCFNNRKQAFSFDKPSFAKDSQKPGATQDIPTVGRLSDAGAENDSLNGDEVDQPLLPGQQLLAAAKAGDLGTIDVILQQQKKGGEYVLSQEYLNASLLEACRAGRKFIVQKLVRSGAKVNAEWYKNCATPLHIAAQQGFVDIADFLLSKGADANALDSEGNTALILAMNQAGSCDLLNLLLVHKVELHCQNSQGMTALMKAVEVMDIDAVRLLLLARASSGKRNKHGKTARDIAATLGIVDIYDSLTFEVEEHHHIYQFDHSEALTKAVLRNQTEAVKILLDCRTVETKSWHTQSKIKQKEKTKIFAALMELVKSICSDAEMKKGPDDTKLEIAKILVGSGMDFITTYRCHYACFTSVNEAVNAATRSGVYELVKLLCQMKNIEVNLMTNDYSALMIAAEIGRLDIVKLLLGFGADPGLQKCRGEMALTYALTSGHIECAQFLIEKHKPPQSELQRMARKVAGKGQLDSLKFLARHFDLNRISQGLMESGVLTGDTEIVQFLIDRGADVNTVCDFNFRRPALLIALRNREVNLLNMVTFLVERGAHVNRTTPLDSPLVTALEFNCELDVLRYLLEQGADVNEVGNDDGETPLTMALHKYSSVSGNSLSDILELLLEAGADKNKPTTNGDTPLHRAIYKGEPEIVKQLIDFGADLEARDSTGLTPFLLAAKEIKPQVITVLKNCGANTKAVDNEGRNGLLLSLLKHHCADEETLRLLSADKDEVNLRTCDGLTPLIRAAMHSHVKAIKIFLECGGDLHACNNEQETALSILFKSFGFRNGSRDVISTVDMLIRHGALHSLPKRHCLPLYCKIMSDERELVQLLVTHGMAPICMDFKEIIPPERLKDMSDTVLSNCSLLAAALVRERLAIARYFLENWFLTPADVVGSVEIKEIRGSLLTSAQTQRFLDDHFSQPMSLVLLSFVTVSAQLGDMIGREERVRKLPLPTILQDQLLFKKEVYPMDFIAADGNHPTPGLLTVNQSVLVNIVANGFRPDLYSYDDVYDDDYYDYSDDDHGCDFEDNYY</sequence>
<feature type="repeat" description="ANK" evidence="3">
    <location>
        <begin position="185"/>
        <end position="217"/>
    </location>
</feature>
<feature type="region of interest" description="Disordered" evidence="4">
    <location>
        <begin position="1"/>
        <end position="50"/>
    </location>
</feature>
<feature type="repeat" description="ANK" evidence="3">
    <location>
        <begin position="646"/>
        <end position="685"/>
    </location>
</feature>
<proteinExistence type="predicted"/>
<feature type="region of interest" description="Disordered" evidence="4">
    <location>
        <begin position="72"/>
        <end position="109"/>
    </location>
</feature>
<dbReference type="PANTHER" id="PTHR24141">
    <property type="entry name" value="2-5A-DEPENDENT RIBONUCLEASE"/>
    <property type="match status" value="1"/>
</dbReference>
<dbReference type="Pfam" id="PF13637">
    <property type="entry name" value="Ank_4"/>
    <property type="match status" value="1"/>
</dbReference>
<dbReference type="Gene3D" id="1.25.40.20">
    <property type="entry name" value="Ankyrin repeat-containing domain"/>
    <property type="match status" value="6"/>
</dbReference>
<evidence type="ECO:0000256" key="1">
    <source>
        <dbReference type="ARBA" id="ARBA00022737"/>
    </source>
</evidence>
<evidence type="ECO:0000256" key="3">
    <source>
        <dbReference type="PROSITE-ProRule" id="PRU00023"/>
    </source>
</evidence>
<dbReference type="Pfam" id="PF00023">
    <property type="entry name" value="Ank"/>
    <property type="match status" value="1"/>
</dbReference>
<dbReference type="GO" id="GO:0003723">
    <property type="term" value="F:RNA binding"/>
    <property type="evidence" value="ECO:0007669"/>
    <property type="project" value="TreeGrafter"/>
</dbReference>
<dbReference type="Pfam" id="PF12796">
    <property type="entry name" value="Ank_2"/>
    <property type="match status" value="3"/>
</dbReference>
<evidence type="ECO:0000313" key="6">
    <source>
        <dbReference type="Proteomes" id="UP000762676"/>
    </source>
</evidence>
<dbReference type="AlphaFoldDB" id="A0AAV4JKN0"/>
<dbReference type="PANTHER" id="PTHR24141:SF1">
    <property type="entry name" value="2-5A-DEPENDENT RIBONUCLEASE"/>
    <property type="match status" value="1"/>
</dbReference>
<feature type="repeat" description="ANK" evidence="3">
    <location>
        <begin position="788"/>
        <end position="820"/>
    </location>
</feature>
<keyword evidence="1" id="KW-0677">Repeat</keyword>
<evidence type="ECO:0000256" key="4">
    <source>
        <dbReference type="SAM" id="MobiDB-lite"/>
    </source>
</evidence>
<keyword evidence="6" id="KW-1185">Reference proteome</keyword>
<dbReference type="Proteomes" id="UP000762676">
    <property type="component" value="Unassembled WGS sequence"/>
</dbReference>
<reference evidence="5 6" key="1">
    <citation type="journal article" date="2021" name="Elife">
        <title>Chloroplast acquisition without the gene transfer in kleptoplastic sea slugs, Plakobranchus ocellatus.</title>
        <authorList>
            <person name="Maeda T."/>
            <person name="Takahashi S."/>
            <person name="Yoshida T."/>
            <person name="Shimamura S."/>
            <person name="Takaki Y."/>
            <person name="Nagai Y."/>
            <person name="Toyoda A."/>
            <person name="Suzuki Y."/>
            <person name="Arimoto A."/>
            <person name="Ishii H."/>
            <person name="Satoh N."/>
            <person name="Nishiyama T."/>
            <person name="Hasebe M."/>
            <person name="Maruyama T."/>
            <person name="Minagawa J."/>
            <person name="Obokata J."/>
            <person name="Shigenobu S."/>
        </authorList>
    </citation>
    <scope>NUCLEOTIDE SEQUENCE [LARGE SCALE GENOMIC DNA]</scope>
</reference>
<dbReference type="SMART" id="SM00248">
    <property type="entry name" value="ANK"/>
    <property type="match status" value="18"/>
</dbReference>
<organism evidence="5 6">
    <name type="scientific">Elysia marginata</name>
    <dbReference type="NCBI Taxonomy" id="1093978"/>
    <lineage>
        <taxon>Eukaryota</taxon>
        <taxon>Metazoa</taxon>
        <taxon>Spiralia</taxon>
        <taxon>Lophotrochozoa</taxon>
        <taxon>Mollusca</taxon>
        <taxon>Gastropoda</taxon>
        <taxon>Heterobranchia</taxon>
        <taxon>Euthyneura</taxon>
        <taxon>Panpulmonata</taxon>
        <taxon>Sacoglossa</taxon>
        <taxon>Placobranchoidea</taxon>
        <taxon>Plakobranchidae</taxon>
        <taxon>Elysia</taxon>
    </lineage>
</organism>
<protein>
    <submittedName>
        <fullName evidence="5">Ankyrin-3</fullName>
    </submittedName>
</protein>
<feature type="repeat" description="ANK" evidence="3">
    <location>
        <begin position="449"/>
        <end position="481"/>
    </location>
</feature>
<feature type="repeat" description="ANK" evidence="3">
    <location>
        <begin position="686"/>
        <end position="718"/>
    </location>
</feature>
<feature type="compositionally biased region" description="Polar residues" evidence="4">
    <location>
        <begin position="38"/>
        <end position="50"/>
    </location>
</feature>
<dbReference type="SUPFAM" id="SSF48403">
    <property type="entry name" value="Ankyrin repeat"/>
    <property type="match status" value="2"/>
</dbReference>
<comment type="caution">
    <text evidence="5">The sequence shown here is derived from an EMBL/GenBank/DDBJ whole genome shotgun (WGS) entry which is preliminary data.</text>
</comment>
<evidence type="ECO:0000256" key="2">
    <source>
        <dbReference type="ARBA" id="ARBA00023043"/>
    </source>
</evidence>
<dbReference type="PROSITE" id="PS50088">
    <property type="entry name" value="ANK_REPEAT"/>
    <property type="match status" value="5"/>
</dbReference>
<name>A0AAV4JKN0_9GAST</name>